<dbReference type="Pfam" id="PF09666">
    <property type="entry name" value="Sororin_middle"/>
    <property type="match status" value="1"/>
</dbReference>
<keyword evidence="4" id="KW-0132">Cell division</keyword>
<comment type="subcellular location">
    <subcellularLocation>
        <location evidence="2">Chromosome</location>
    </subcellularLocation>
    <subcellularLocation>
        <location evidence="1">Nucleus</location>
    </subcellularLocation>
</comment>
<feature type="region of interest" description="Disordered" evidence="8">
    <location>
        <begin position="1033"/>
        <end position="1055"/>
    </location>
</feature>
<dbReference type="AlphaFoldDB" id="A0A0L0CE22"/>
<feature type="region of interest" description="Disordered" evidence="8">
    <location>
        <begin position="766"/>
        <end position="799"/>
    </location>
</feature>
<dbReference type="InterPro" id="IPR057261">
    <property type="entry name" value="Sororin-like_M"/>
</dbReference>
<feature type="compositionally biased region" description="Low complexity" evidence="8">
    <location>
        <begin position="894"/>
        <end position="910"/>
    </location>
</feature>
<feature type="compositionally biased region" description="Basic residues" evidence="8">
    <location>
        <begin position="629"/>
        <end position="648"/>
    </location>
</feature>
<keyword evidence="6" id="KW-0539">Nucleus</keyword>
<evidence type="ECO:0000259" key="9">
    <source>
        <dbReference type="Pfam" id="PF09666"/>
    </source>
</evidence>
<accession>A0A0L0CE22</accession>
<evidence type="ECO:0000256" key="4">
    <source>
        <dbReference type="ARBA" id="ARBA00022618"/>
    </source>
</evidence>
<protein>
    <submittedName>
        <fullName evidence="10">Protein dalmatian</fullName>
    </submittedName>
</protein>
<evidence type="ECO:0000256" key="3">
    <source>
        <dbReference type="ARBA" id="ARBA00022454"/>
    </source>
</evidence>
<keyword evidence="5" id="KW-0498">Mitosis</keyword>
<evidence type="ECO:0000256" key="1">
    <source>
        <dbReference type="ARBA" id="ARBA00004123"/>
    </source>
</evidence>
<evidence type="ECO:0000256" key="8">
    <source>
        <dbReference type="SAM" id="MobiDB-lite"/>
    </source>
</evidence>
<dbReference type="EMBL" id="JRES01000634">
    <property type="protein sequence ID" value="KNC29739.1"/>
    <property type="molecule type" value="Genomic_DNA"/>
</dbReference>
<dbReference type="Proteomes" id="UP000037069">
    <property type="component" value="Unassembled WGS sequence"/>
</dbReference>
<feature type="compositionally biased region" description="Basic and acidic residues" evidence="8">
    <location>
        <begin position="1199"/>
        <end position="1215"/>
    </location>
</feature>
<feature type="region of interest" description="Disordered" evidence="8">
    <location>
        <begin position="1"/>
        <end position="24"/>
    </location>
</feature>
<feature type="domain" description="Sororin-like middle region" evidence="9">
    <location>
        <begin position="920"/>
        <end position="1073"/>
    </location>
</feature>
<feature type="region of interest" description="Disordered" evidence="8">
    <location>
        <begin position="554"/>
        <end position="577"/>
    </location>
</feature>
<dbReference type="GO" id="GO:0051301">
    <property type="term" value="P:cell division"/>
    <property type="evidence" value="ECO:0007669"/>
    <property type="project" value="UniProtKB-KW"/>
</dbReference>
<evidence type="ECO:0000313" key="11">
    <source>
        <dbReference type="Proteomes" id="UP000037069"/>
    </source>
</evidence>
<feature type="compositionally biased region" description="Low complexity" evidence="8">
    <location>
        <begin position="1044"/>
        <end position="1053"/>
    </location>
</feature>
<dbReference type="GO" id="GO:0005694">
    <property type="term" value="C:chromosome"/>
    <property type="evidence" value="ECO:0007669"/>
    <property type="project" value="UniProtKB-SubCell"/>
</dbReference>
<feature type="region of interest" description="Disordered" evidence="8">
    <location>
        <begin position="1191"/>
        <end position="1238"/>
    </location>
</feature>
<evidence type="ECO:0000256" key="7">
    <source>
        <dbReference type="ARBA" id="ARBA00023306"/>
    </source>
</evidence>
<proteinExistence type="predicted"/>
<keyword evidence="11" id="KW-1185">Reference proteome</keyword>
<evidence type="ECO:0000256" key="6">
    <source>
        <dbReference type="ARBA" id="ARBA00023242"/>
    </source>
</evidence>
<comment type="caution">
    <text evidence="10">The sequence shown here is derived from an EMBL/GenBank/DDBJ whole genome shotgun (WGS) entry which is preliminary data.</text>
</comment>
<feature type="region of interest" description="Disordered" evidence="8">
    <location>
        <begin position="199"/>
        <end position="232"/>
    </location>
</feature>
<feature type="region of interest" description="Disordered" evidence="8">
    <location>
        <begin position="824"/>
        <end position="850"/>
    </location>
</feature>
<name>A0A0L0CE22_LUCCU</name>
<sequence>MAKIRENTRKVAAANKATTRKAKTTTPVKTMNGKIHKVRVNVKNMKKSVKSKDEISKTNSIECNDQTVSPKTRLCFVKLRRTLANDASSSSSSYNNINNNNNTLQAQCKVNEINQNNIELKSPQLNGSTEKIKKAGRPRKNTIKIINNASIPEKNENFNGKTLDAAAEIRDNIAFNMNSPTNNSPRRCFVKLKRTAKLINKKQNKQQPPEAEGLKSQRNKRSALKTNGLEPVTPKSIKNCVVKLKNTPSISKTKDLNEEPSTPHSAKSCVVRLKRTSVVEKPNDFVIEPKSPNTTRACVVRLPKTPILLGNKENTECTEPVTPNNQSPIPVNKRNNFHKLSLTKSLRKSLENKEIETILNSKHNDNQETNKLESEIINNNTETNNNSVNRLKPQNCIKHFAKLSLRRTNKQPNKNLTTNLEVTQFEPQQNSTICFEPARNSTLLEFGFTKDKNKVKPKQISKDKSSSQNLANKSEEIVDLLNSLDEDDELLLKSPEKPNNEREPEKIVEMVNEKVIEKGIETTQNSKSPAKSHTHKFFHRHKEDAAENMTKAFTEPKAKSPPKAANGKRRRILAKRSTAAKRDNIYEFLSQSQTSDSDGTTKNTDPTADIIKKLIDQGKVRVATNCKGKGKPIFKRKPPPPKQMKKIKPTVDKKPKNTRNNIKKAAAIEKPAAIIDDEVDVIHMDDDFDNYEPLLPDNEDNMENQRTTTVNKALNQNNNRHHVNDHEGTFSRLARSVLINEAGRSDLQRKNASLLLEMVKKFVSTPKNKQMPSPQAALESELSPIPMPPLRPATKPSPWRVDEDAYLPKTFNFARSSGNLPSFSSDFIPSTPRKEKPKIQTTTNSNNYSPIIGNQNKTVSHVTPLQSPLHNNAENIQAQTANENIPAQIPNQNENSVLSSFSSNDSNAENMPPPRPLQDNCNENENENIFALKQLPNPRRALNYRSPLKAINILEVVHLPPYKSANKTPNSKEPITQSIEMFGFEENLNDDSLQVDKTVACVNTSPQDDINTKTKNHPKEDLFGFEDFLSQTEYSSQENDETNNNETTNNNQNLTIQDKLQDLRKLKPAENDLALSILKESKRNPLKTIPLFDEEAASKADGFRQRGIKEMLCSTLINPQPSTSKEALKHLNKSNWKHSKRPNFGEELDLSELFKDPEPETTFNENDAHRTYIRPYKRKRRLKQNKYVMFLDSDESDDEHNSAEQQKHQRSHETDTSSEQAPRKKRQRKEPKEKPELAEFVEEFNEMCKEVDSYELIVEKSA</sequence>
<evidence type="ECO:0000256" key="2">
    <source>
        <dbReference type="ARBA" id="ARBA00004286"/>
    </source>
</evidence>
<evidence type="ECO:0000313" key="10">
    <source>
        <dbReference type="EMBL" id="KNC29739.1"/>
    </source>
</evidence>
<dbReference type="OrthoDB" id="8028148at2759"/>
<evidence type="ECO:0000256" key="5">
    <source>
        <dbReference type="ARBA" id="ARBA00022776"/>
    </source>
</evidence>
<dbReference type="GO" id="GO:0005634">
    <property type="term" value="C:nucleus"/>
    <property type="evidence" value="ECO:0007669"/>
    <property type="project" value="UniProtKB-SubCell"/>
</dbReference>
<dbReference type="OMA" id="NENDAHR"/>
<reference evidence="10 11" key="1">
    <citation type="journal article" date="2015" name="Nat. Commun.">
        <title>Lucilia cuprina genome unlocks parasitic fly biology to underpin future interventions.</title>
        <authorList>
            <person name="Anstead C.A."/>
            <person name="Korhonen P.K."/>
            <person name="Young N.D."/>
            <person name="Hall R.S."/>
            <person name="Jex A.R."/>
            <person name="Murali S.C."/>
            <person name="Hughes D.S."/>
            <person name="Lee S.F."/>
            <person name="Perry T."/>
            <person name="Stroehlein A.J."/>
            <person name="Ansell B.R."/>
            <person name="Breugelmans B."/>
            <person name="Hofmann A."/>
            <person name="Qu J."/>
            <person name="Dugan S."/>
            <person name="Lee S.L."/>
            <person name="Chao H."/>
            <person name="Dinh H."/>
            <person name="Han Y."/>
            <person name="Doddapaneni H.V."/>
            <person name="Worley K.C."/>
            <person name="Muzny D.M."/>
            <person name="Ioannidis P."/>
            <person name="Waterhouse R.M."/>
            <person name="Zdobnov E.M."/>
            <person name="James P.J."/>
            <person name="Bagnall N.H."/>
            <person name="Kotze A.C."/>
            <person name="Gibbs R.A."/>
            <person name="Richards S."/>
            <person name="Batterham P."/>
            <person name="Gasser R.B."/>
        </authorList>
    </citation>
    <scope>NUCLEOTIDE SEQUENCE [LARGE SCALE GENOMIC DNA]</scope>
    <source>
        <strain evidence="10 11">LS</strain>
        <tissue evidence="10">Full body</tissue>
    </source>
</reference>
<feature type="region of interest" description="Disordered" evidence="8">
    <location>
        <begin position="894"/>
        <end position="920"/>
    </location>
</feature>
<organism evidence="10 11">
    <name type="scientific">Lucilia cuprina</name>
    <name type="common">Green bottle fly</name>
    <name type="synonym">Australian sheep blowfly</name>
    <dbReference type="NCBI Taxonomy" id="7375"/>
    <lineage>
        <taxon>Eukaryota</taxon>
        <taxon>Metazoa</taxon>
        <taxon>Ecdysozoa</taxon>
        <taxon>Arthropoda</taxon>
        <taxon>Hexapoda</taxon>
        <taxon>Insecta</taxon>
        <taxon>Pterygota</taxon>
        <taxon>Neoptera</taxon>
        <taxon>Endopterygota</taxon>
        <taxon>Diptera</taxon>
        <taxon>Brachycera</taxon>
        <taxon>Muscomorpha</taxon>
        <taxon>Oestroidea</taxon>
        <taxon>Calliphoridae</taxon>
        <taxon>Luciliinae</taxon>
        <taxon>Lucilia</taxon>
    </lineage>
</organism>
<gene>
    <name evidence="10" type="ORF">FF38_05237</name>
</gene>
<keyword evidence="7" id="KW-0131">Cell cycle</keyword>
<feature type="compositionally biased region" description="Polar residues" evidence="8">
    <location>
        <begin position="839"/>
        <end position="850"/>
    </location>
</feature>
<feature type="region of interest" description="Disordered" evidence="8">
    <location>
        <begin position="629"/>
        <end position="657"/>
    </location>
</feature>
<keyword evidence="3" id="KW-0158">Chromosome</keyword>